<dbReference type="InterPro" id="IPR009056">
    <property type="entry name" value="Cyt_c-like_dom"/>
</dbReference>
<dbReference type="GO" id="GO:0046872">
    <property type="term" value="F:metal ion binding"/>
    <property type="evidence" value="ECO:0007669"/>
    <property type="project" value="UniProtKB-KW"/>
</dbReference>
<dbReference type="InterPro" id="IPR036909">
    <property type="entry name" value="Cyt_c-like_dom_sf"/>
</dbReference>
<keyword evidence="2 4" id="KW-0479">Metal-binding</keyword>
<evidence type="ECO:0000256" key="2">
    <source>
        <dbReference type="ARBA" id="ARBA00022723"/>
    </source>
</evidence>
<dbReference type="GO" id="GO:0009055">
    <property type="term" value="F:electron transfer activity"/>
    <property type="evidence" value="ECO:0007669"/>
    <property type="project" value="InterPro"/>
</dbReference>
<evidence type="ECO:0000313" key="7">
    <source>
        <dbReference type="Proteomes" id="UP000308901"/>
    </source>
</evidence>
<keyword evidence="7" id="KW-1185">Reference proteome</keyword>
<evidence type="ECO:0000256" key="3">
    <source>
        <dbReference type="ARBA" id="ARBA00023004"/>
    </source>
</evidence>
<keyword evidence="3 4" id="KW-0408">Iron</keyword>
<dbReference type="RefSeq" id="WP_138151830.1">
    <property type="nucleotide sequence ID" value="NZ_VANU01000002.1"/>
</dbReference>
<evidence type="ECO:0000313" key="6">
    <source>
        <dbReference type="EMBL" id="TLP39247.1"/>
    </source>
</evidence>
<gene>
    <name evidence="6" type="ORF">FDK22_05075</name>
</gene>
<dbReference type="PROSITE" id="PS51007">
    <property type="entry name" value="CYTC"/>
    <property type="match status" value="1"/>
</dbReference>
<dbReference type="AlphaFoldDB" id="A0A5R8Y1N6"/>
<dbReference type="GO" id="GO:0020037">
    <property type="term" value="F:heme binding"/>
    <property type="evidence" value="ECO:0007669"/>
    <property type="project" value="InterPro"/>
</dbReference>
<evidence type="ECO:0000259" key="5">
    <source>
        <dbReference type="PROSITE" id="PS51007"/>
    </source>
</evidence>
<dbReference type="Proteomes" id="UP000308901">
    <property type="component" value="Unassembled WGS sequence"/>
</dbReference>
<dbReference type="Pfam" id="PF00034">
    <property type="entry name" value="Cytochrom_C"/>
    <property type="match status" value="1"/>
</dbReference>
<keyword evidence="1 4" id="KW-0349">Heme</keyword>
<sequence>MKNLLIFFIFVTNLFSFDEGAVLYSSCKFCHGNKAEKIYMNAVPSLKDSNITTLIKKLEGYKSGSINDYGFGEIMKQQMKNIPDEKIPTLAKYIKNL</sequence>
<feature type="domain" description="Cytochrome c" evidence="5">
    <location>
        <begin position="15"/>
        <end position="97"/>
    </location>
</feature>
<proteinExistence type="predicted"/>
<comment type="caution">
    <text evidence="6">The sequence shown here is derived from an EMBL/GenBank/DDBJ whole genome shotgun (WGS) entry which is preliminary data.</text>
</comment>
<dbReference type="Gene3D" id="1.10.760.10">
    <property type="entry name" value="Cytochrome c-like domain"/>
    <property type="match status" value="1"/>
</dbReference>
<dbReference type="SUPFAM" id="SSF46626">
    <property type="entry name" value="Cytochrome c"/>
    <property type="match status" value="1"/>
</dbReference>
<dbReference type="OrthoDB" id="5340148at2"/>
<accession>A0A5R8Y1N6</accession>
<protein>
    <submittedName>
        <fullName evidence="6">Cytochrome c</fullName>
    </submittedName>
</protein>
<evidence type="ECO:0000256" key="4">
    <source>
        <dbReference type="PROSITE-ProRule" id="PRU00433"/>
    </source>
</evidence>
<evidence type="ECO:0000256" key="1">
    <source>
        <dbReference type="ARBA" id="ARBA00022617"/>
    </source>
</evidence>
<name>A0A5R8Y1N6_9BACT</name>
<dbReference type="EMBL" id="VANU01000002">
    <property type="protein sequence ID" value="TLP39247.1"/>
    <property type="molecule type" value="Genomic_DNA"/>
</dbReference>
<organism evidence="6 7">
    <name type="scientific">Arcobacter arenosus</name>
    <dbReference type="NCBI Taxonomy" id="2576037"/>
    <lineage>
        <taxon>Bacteria</taxon>
        <taxon>Pseudomonadati</taxon>
        <taxon>Campylobacterota</taxon>
        <taxon>Epsilonproteobacteria</taxon>
        <taxon>Campylobacterales</taxon>
        <taxon>Arcobacteraceae</taxon>
        <taxon>Arcobacter</taxon>
    </lineage>
</organism>
<reference evidence="6 7" key="1">
    <citation type="submission" date="2019-05" db="EMBL/GenBank/DDBJ databases">
        <title>Arcobacter sp. nov., isolated from sea sediment.</title>
        <authorList>
            <person name="Kim W."/>
        </authorList>
    </citation>
    <scope>NUCLEOTIDE SEQUENCE [LARGE SCALE GENOMIC DNA]</scope>
    <source>
        <strain evidence="6 7">CAU 1517</strain>
    </source>
</reference>